<dbReference type="EMBL" id="FO082843">
    <property type="protein sequence ID" value="CCF63740.1"/>
    <property type="molecule type" value="Genomic_DNA"/>
</dbReference>
<evidence type="ECO:0000313" key="3">
    <source>
        <dbReference type="EMBL" id="CCF63740.1"/>
    </source>
</evidence>
<reference evidence="3 4" key="1">
    <citation type="journal article" date="2012" name="J. Bacteriol.">
        <title>Genome sequence of the human- and animal-pathogenic strain Nocardia cyriacigeorgica GUH-2.</title>
        <authorList>
            <person name="Zoropogui A."/>
            <person name="Pujic P."/>
            <person name="Normand P."/>
            <person name="Barbe V."/>
            <person name="Beaman B."/>
            <person name="Beaman L."/>
            <person name="Boiron P."/>
            <person name="Colinon C."/>
            <person name="Deredjian A."/>
            <person name="Graindorge A."/>
            <person name="Mangenot S."/>
            <person name="Nazaret S."/>
            <person name="Neto M."/>
            <person name="Petit S."/>
            <person name="Roche D."/>
            <person name="Vallenet D."/>
            <person name="Rodriguez-Nava V."/>
            <person name="Richard Y."/>
            <person name="Cournoyer B."/>
            <person name="Blaha D."/>
        </authorList>
    </citation>
    <scope>NUCLEOTIDE SEQUENCE [LARGE SCALE GENOMIC DNA]</scope>
    <source>
        <strain evidence="3 4">GUH-2</strain>
    </source>
</reference>
<evidence type="ECO:0000259" key="2">
    <source>
        <dbReference type="Pfam" id="PF18864"/>
    </source>
</evidence>
<dbReference type="AlphaFoldDB" id="H6RAD2"/>
<evidence type="ECO:0000313" key="4">
    <source>
        <dbReference type="Proteomes" id="UP000008190"/>
    </source>
</evidence>
<protein>
    <recommendedName>
        <fullName evidence="2">AbiTii domain-containing protein</fullName>
    </recommendedName>
</protein>
<dbReference type="KEGG" id="ncy:NOCYR_2972"/>
<name>H6RAD2_NOCCG</name>
<organism evidence="3 4">
    <name type="scientific">Nocardia cyriacigeorgica (strain GUH-2)</name>
    <dbReference type="NCBI Taxonomy" id="1127134"/>
    <lineage>
        <taxon>Bacteria</taxon>
        <taxon>Bacillati</taxon>
        <taxon>Actinomycetota</taxon>
        <taxon>Actinomycetes</taxon>
        <taxon>Mycobacteriales</taxon>
        <taxon>Nocardiaceae</taxon>
        <taxon>Nocardia</taxon>
    </lineage>
</organism>
<evidence type="ECO:0000256" key="1">
    <source>
        <dbReference type="SAM" id="MobiDB-lite"/>
    </source>
</evidence>
<feature type="domain" description="AbiTii" evidence="2">
    <location>
        <begin position="12"/>
        <end position="203"/>
    </location>
</feature>
<dbReference type="Proteomes" id="UP000008190">
    <property type="component" value="Chromosome"/>
</dbReference>
<keyword evidence="4" id="KW-1185">Reference proteome</keyword>
<dbReference type="eggNOG" id="ENOG5031V6J">
    <property type="taxonomic scope" value="Bacteria"/>
</dbReference>
<gene>
    <name evidence="3" type="ordered locus">NOCYR_2972</name>
</gene>
<dbReference type="HOGENOM" id="CLU_1128154_0_0_11"/>
<dbReference type="InterPro" id="IPR041304">
    <property type="entry name" value="AbiTii"/>
</dbReference>
<feature type="region of interest" description="Disordered" evidence="1">
    <location>
        <begin position="225"/>
        <end position="246"/>
    </location>
</feature>
<dbReference type="Pfam" id="PF18864">
    <property type="entry name" value="AbiTii"/>
    <property type="match status" value="1"/>
</dbReference>
<accession>H6RAD2</accession>
<sequence length="246" mass="26654">MACWFAVVADAELLGDLRERVLDEAEPLAGLLRTCLALGAVTGSKQLRLWAAQELKGYQKTAEVPAYRKLLLPLAADTISPFGEVILGQSLPRPMIPAEGERLIPERLPILLPIEHLAGMAGAGDEHKVEHPNCAYVASMWNQQRSEDNPRISQLYYKLPSTALLGVLSIVRTTLVEMVMDMAKDVPLHQLPSRKQADAAVHVHVNGSQYNVNVDTNAGIIGQGTHASQTQTGVPDHTATPPATHV</sequence>
<proteinExistence type="predicted"/>